<protein>
    <submittedName>
        <fullName evidence="2">Uncharacterized protein</fullName>
    </submittedName>
</protein>
<evidence type="ECO:0000313" key="2">
    <source>
        <dbReference type="EMBL" id="KAJ1147771.1"/>
    </source>
</evidence>
<gene>
    <name evidence="2" type="ORF">NDU88_000630</name>
</gene>
<reference evidence="2" key="1">
    <citation type="journal article" date="2022" name="bioRxiv">
        <title>Sequencing and chromosome-scale assembly of the giantPleurodeles waltlgenome.</title>
        <authorList>
            <person name="Brown T."/>
            <person name="Elewa A."/>
            <person name="Iarovenko S."/>
            <person name="Subramanian E."/>
            <person name="Araus A.J."/>
            <person name="Petzold A."/>
            <person name="Susuki M."/>
            <person name="Suzuki K.-i.T."/>
            <person name="Hayashi T."/>
            <person name="Toyoda A."/>
            <person name="Oliveira C."/>
            <person name="Osipova E."/>
            <person name="Leigh N.D."/>
            <person name="Simon A."/>
            <person name="Yun M.H."/>
        </authorList>
    </citation>
    <scope>NUCLEOTIDE SEQUENCE</scope>
    <source>
        <strain evidence="2">20211129_DDA</strain>
        <tissue evidence="2">Liver</tissue>
    </source>
</reference>
<keyword evidence="3" id="KW-1185">Reference proteome</keyword>
<evidence type="ECO:0000313" key="3">
    <source>
        <dbReference type="Proteomes" id="UP001066276"/>
    </source>
</evidence>
<organism evidence="2 3">
    <name type="scientific">Pleurodeles waltl</name>
    <name type="common">Iberian ribbed newt</name>
    <dbReference type="NCBI Taxonomy" id="8319"/>
    <lineage>
        <taxon>Eukaryota</taxon>
        <taxon>Metazoa</taxon>
        <taxon>Chordata</taxon>
        <taxon>Craniata</taxon>
        <taxon>Vertebrata</taxon>
        <taxon>Euteleostomi</taxon>
        <taxon>Amphibia</taxon>
        <taxon>Batrachia</taxon>
        <taxon>Caudata</taxon>
        <taxon>Salamandroidea</taxon>
        <taxon>Salamandridae</taxon>
        <taxon>Pleurodelinae</taxon>
        <taxon>Pleurodeles</taxon>
    </lineage>
</organism>
<dbReference type="Proteomes" id="UP001066276">
    <property type="component" value="Chromosome 5"/>
</dbReference>
<accession>A0AAV7R4Q3</accession>
<dbReference type="AlphaFoldDB" id="A0AAV7R4Q3"/>
<dbReference type="EMBL" id="JANPWB010000009">
    <property type="protein sequence ID" value="KAJ1147771.1"/>
    <property type="molecule type" value="Genomic_DNA"/>
</dbReference>
<sequence length="106" mass="11288">MREPFPKKFRPHKCSNEQTPPAAVERQNGDCVRPTRRLGGGGETGGWGSRDDRGLTPAARGVHCIQTDPQCAQGESVSVGAHERGESETPSGCEKAFASGRPRSGD</sequence>
<feature type="region of interest" description="Disordered" evidence="1">
    <location>
        <begin position="71"/>
        <end position="106"/>
    </location>
</feature>
<evidence type="ECO:0000256" key="1">
    <source>
        <dbReference type="SAM" id="MobiDB-lite"/>
    </source>
</evidence>
<proteinExistence type="predicted"/>
<feature type="compositionally biased region" description="Gly residues" evidence="1">
    <location>
        <begin position="38"/>
        <end position="48"/>
    </location>
</feature>
<feature type="region of interest" description="Disordered" evidence="1">
    <location>
        <begin position="1"/>
        <end position="55"/>
    </location>
</feature>
<name>A0AAV7R4Q3_PLEWA</name>
<comment type="caution">
    <text evidence="2">The sequence shown here is derived from an EMBL/GenBank/DDBJ whole genome shotgun (WGS) entry which is preliminary data.</text>
</comment>